<dbReference type="OrthoDB" id="186135at2"/>
<keyword evidence="3" id="KW-0804">Transcription</keyword>
<evidence type="ECO:0000313" key="7">
    <source>
        <dbReference type="Proteomes" id="UP000460272"/>
    </source>
</evidence>
<dbReference type="RefSeq" id="WP_145857243.1">
    <property type="nucleotide sequence ID" value="NZ_RPFW01000005.1"/>
</dbReference>
<protein>
    <submittedName>
        <fullName evidence="6">Helix-turn-helix domain-containing protein</fullName>
    </submittedName>
</protein>
<dbReference type="SUPFAM" id="SSF51215">
    <property type="entry name" value="Regulatory protein AraC"/>
    <property type="match status" value="1"/>
</dbReference>
<dbReference type="Pfam" id="PF12833">
    <property type="entry name" value="HTH_18"/>
    <property type="match status" value="1"/>
</dbReference>
<dbReference type="InterPro" id="IPR009057">
    <property type="entry name" value="Homeodomain-like_sf"/>
</dbReference>
<dbReference type="Gene3D" id="2.60.120.10">
    <property type="entry name" value="Jelly Rolls"/>
    <property type="match status" value="1"/>
</dbReference>
<dbReference type="PANTHER" id="PTHR46796">
    <property type="entry name" value="HTH-TYPE TRANSCRIPTIONAL ACTIVATOR RHAS-RELATED"/>
    <property type="match status" value="1"/>
</dbReference>
<dbReference type="PROSITE" id="PS01124">
    <property type="entry name" value="HTH_ARAC_FAMILY_2"/>
    <property type="match status" value="1"/>
</dbReference>
<feature type="domain" description="HTH araC/xylS-type" evidence="5">
    <location>
        <begin position="213"/>
        <end position="311"/>
    </location>
</feature>
<dbReference type="SUPFAM" id="SSF46689">
    <property type="entry name" value="Homeodomain-like"/>
    <property type="match status" value="2"/>
</dbReference>
<keyword evidence="7" id="KW-1185">Reference proteome</keyword>
<sequence length="355" mass="38985">MEDDLPIDANDDVVSLDNSDEDMPLDTSRDVFYFTEGALAYAGHYLHAEDNPAHTHSFVEIAFAVGGTGTHHSVAGRRELSPGDVVLLRPGVWHGYEDCRKLELYNCCFSSELLRRELSWTREDPILGYLLWTGPYATPGRGVLSFSLPQDAYESCMSHLEALAALRHAPLDRYRGDVLGRLSLLLSELGRVAQPWAVSDADAPALAVHPGVGQAMRMLEGSIAKRWTLSDLALELHLAPGYLVRVFKAATGLPPMAYLAQVRAEHAAVMLLHSDEPITGIGRAVGWPDQNYFARRFKVHYGLSPTTYRRMFATQAAHMHTTHGPEQAILAFGATGGSRRGADRANRGAAKAIER</sequence>
<keyword evidence="2" id="KW-0238">DNA-binding</keyword>
<comment type="caution">
    <text evidence="6">The sequence shown here is derived from an EMBL/GenBank/DDBJ whole genome shotgun (WGS) entry which is preliminary data.</text>
</comment>
<dbReference type="Proteomes" id="UP000460272">
    <property type="component" value="Unassembled WGS sequence"/>
</dbReference>
<proteinExistence type="predicted"/>
<evidence type="ECO:0000256" key="3">
    <source>
        <dbReference type="ARBA" id="ARBA00023163"/>
    </source>
</evidence>
<evidence type="ECO:0000259" key="5">
    <source>
        <dbReference type="PROSITE" id="PS01124"/>
    </source>
</evidence>
<reference evidence="6 7" key="1">
    <citation type="submission" date="2018-11" db="EMBL/GenBank/DDBJ databases">
        <title>Trebonia kvetii gen.nov., sp.nov., a novel acidophilic actinobacterium, and proposal of the new actinobacterial family Treboniaceae fam. nov.</title>
        <authorList>
            <person name="Rapoport D."/>
            <person name="Sagova-Mareckova M."/>
            <person name="Sedlacek I."/>
            <person name="Provaznik J."/>
            <person name="Kralova S."/>
            <person name="Pavlinic D."/>
            <person name="Benes V."/>
            <person name="Kopecky J."/>
        </authorList>
    </citation>
    <scope>NUCLEOTIDE SEQUENCE [LARGE SCALE GENOMIC DNA]</scope>
    <source>
        <strain evidence="6 7">15Tr583</strain>
    </source>
</reference>
<dbReference type="GO" id="GO:0043565">
    <property type="term" value="F:sequence-specific DNA binding"/>
    <property type="evidence" value="ECO:0007669"/>
    <property type="project" value="InterPro"/>
</dbReference>
<dbReference type="InterPro" id="IPR018060">
    <property type="entry name" value="HTH_AraC"/>
</dbReference>
<evidence type="ECO:0000256" key="2">
    <source>
        <dbReference type="ARBA" id="ARBA00023125"/>
    </source>
</evidence>
<keyword evidence="1" id="KW-0805">Transcription regulation</keyword>
<dbReference type="InterPro" id="IPR037923">
    <property type="entry name" value="HTH-like"/>
</dbReference>
<dbReference type="InterPro" id="IPR050204">
    <property type="entry name" value="AraC_XylS_family_regulators"/>
</dbReference>
<dbReference type="SMART" id="SM00342">
    <property type="entry name" value="HTH_ARAC"/>
    <property type="match status" value="1"/>
</dbReference>
<dbReference type="InterPro" id="IPR014710">
    <property type="entry name" value="RmlC-like_jellyroll"/>
</dbReference>
<evidence type="ECO:0000313" key="6">
    <source>
        <dbReference type="EMBL" id="TVZ02337.1"/>
    </source>
</evidence>
<dbReference type="Pfam" id="PF02311">
    <property type="entry name" value="AraC_binding"/>
    <property type="match status" value="1"/>
</dbReference>
<feature type="region of interest" description="Disordered" evidence="4">
    <location>
        <begin position="336"/>
        <end position="355"/>
    </location>
</feature>
<dbReference type="GO" id="GO:0003700">
    <property type="term" value="F:DNA-binding transcription factor activity"/>
    <property type="evidence" value="ECO:0007669"/>
    <property type="project" value="InterPro"/>
</dbReference>
<evidence type="ECO:0000256" key="1">
    <source>
        <dbReference type="ARBA" id="ARBA00023015"/>
    </source>
</evidence>
<gene>
    <name evidence="6" type="ORF">EAS64_26370</name>
</gene>
<dbReference type="Gene3D" id="1.10.10.60">
    <property type="entry name" value="Homeodomain-like"/>
    <property type="match status" value="2"/>
</dbReference>
<dbReference type="InterPro" id="IPR003313">
    <property type="entry name" value="AraC-bd"/>
</dbReference>
<dbReference type="EMBL" id="RPFW01000005">
    <property type="protein sequence ID" value="TVZ02337.1"/>
    <property type="molecule type" value="Genomic_DNA"/>
</dbReference>
<feature type="region of interest" description="Disordered" evidence="4">
    <location>
        <begin position="1"/>
        <end position="22"/>
    </location>
</feature>
<organism evidence="6 7">
    <name type="scientific">Trebonia kvetii</name>
    <dbReference type="NCBI Taxonomy" id="2480626"/>
    <lineage>
        <taxon>Bacteria</taxon>
        <taxon>Bacillati</taxon>
        <taxon>Actinomycetota</taxon>
        <taxon>Actinomycetes</taxon>
        <taxon>Streptosporangiales</taxon>
        <taxon>Treboniaceae</taxon>
        <taxon>Trebonia</taxon>
    </lineage>
</organism>
<name>A0A6P2BUG3_9ACTN</name>
<evidence type="ECO:0000256" key="4">
    <source>
        <dbReference type="SAM" id="MobiDB-lite"/>
    </source>
</evidence>
<accession>A0A6P2BUG3</accession>
<dbReference type="AlphaFoldDB" id="A0A6P2BUG3"/>
<feature type="compositionally biased region" description="Acidic residues" evidence="4">
    <location>
        <begin position="1"/>
        <end position="11"/>
    </location>
</feature>
<feature type="compositionally biased region" description="Basic and acidic residues" evidence="4">
    <location>
        <begin position="340"/>
        <end position="355"/>
    </location>
</feature>